<evidence type="ECO:0000313" key="10">
    <source>
        <dbReference type="Proteomes" id="UP000178606"/>
    </source>
</evidence>
<dbReference type="InterPro" id="IPR003717">
    <property type="entry name" value="RecO"/>
</dbReference>
<dbReference type="EMBL" id="MFKF01000439">
    <property type="protein sequence ID" value="OGG43301.1"/>
    <property type="molecule type" value="Genomic_DNA"/>
</dbReference>
<keyword evidence="3 7" id="KW-0227">DNA damage</keyword>
<keyword evidence="5 7" id="KW-0234">DNA repair</keyword>
<dbReference type="Pfam" id="PF11967">
    <property type="entry name" value="RecO_N"/>
    <property type="match status" value="1"/>
</dbReference>
<dbReference type="AlphaFoldDB" id="A0A1F6C2B4"/>
<evidence type="ECO:0000259" key="8">
    <source>
        <dbReference type="Pfam" id="PF11967"/>
    </source>
</evidence>
<evidence type="ECO:0000256" key="3">
    <source>
        <dbReference type="ARBA" id="ARBA00022763"/>
    </source>
</evidence>
<feature type="domain" description="DNA replication/recombination mediator RecO N-terminal" evidence="8">
    <location>
        <begin position="1"/>
        <end position="80"/>
    </location>
</feature>
<evidence type="ECO:0000256" key="1">
    <source>
        <dbReference type="ARBA" id="ARBA00007452"/>
    </source>
</evidence>
<dbReference type="InterPro" id="IPR012340">
    <property type="entry name" value="NA-bd_OB-fold"/>
</dbReference>
<evidence type="ECO:0000313" key="9">
    <source>
        <dbReference type="EMBL" id="OGG43301.1"/>
    </source>
</evidence>
<comment type="caution">
    <text evidence="9">The sequence shown here is derived from an EMBL/GenBank/DDBJ whole genome shotgun (WGS) entry which is preliminary data.</text>
</comment>
<dbReference type="PANTHER" id="PTHR33991:SF1">
    <property type="entry name" value="DNA REPAIR PROTEIN RECO"/>
    <property type="match status" value="1"/>
</dbReference>
<evidence type="ECO:0000256" key="2">
    <source>
        <dbReference type="ARBA" id="ARBA00021310"/>
    </source>
</evidence>
<gene>
    <name evidence="7" type="primary">recO</name>
    <name evidence="9" type="ORF">A3F84_21475</name>
</gene>
<evidence type="ECO:0000256" key="5">
    <source>
        <dbReference type="ARBA" id="ARBA00023204"/>
    </source>
</evidence>
<dbReference type="InterPro" id="IPR037278">
    <property type="entry name" value="ARFGAP/RecO"/>
</dbReference>
<evidence type="ECO:0000256" key="6">
    <source>
        <dbReference type="ARBA" id="ARBA00033409"/>
    </source>
</evidence>
<protein>
    <recommendedName>
        <fullName evidence="2 7">DNA repair protein RecO</fullName>
    </recommendedName>
    <alternativeName>
        <fullName evidence="6 7">Recombination protein O</fullName>
    </alternativeName>
</protein>
<evidence type="ECO:0000256" key="4">
    <source>
        <dbReference type="ARBA" id="ARBA00023172"/>
    </source>
</evidence>
<dbReference type="InterPro" id="IPR042242">
    <property type="entry name" value="RecO_C"/>
</dbReference>
<dbReference type="PANTHER" id="PTHR33991">
    <property type="entry name" value="DNA REPAIR PROTEIN RECO"/>
    <property type="match status" value="1"/>
</dbReference>
<dbReference type="Pfam" id="PF02565">
    <property type="entry name" value="RecO_C"/>
    <property type="match status" value="1"/>
</dbReference>
<dbReference type="SUPFAM" id="SSF57863">
    <property type="entry name" value="ArfGap/RecO-like zinc finger"/>
    <property type="match status" value="1"/>
</dbReference>
<organism evidence="9 10">
    <name type="scientific">Handelsmanbacteria sp. (strain RIFCSPLOWO2_12_FULL_64_10)</name>
    <dbReference type="NCBI Taxonomy" id="1817868"/>
    <lineage>
        <taxon>Bacteria</taxon>
        <taxon>Candidatus Handelsmaniibacteriota</taxon>
    </lineage>
</organism>
<dbReference type="NCBIfam" id="TIGR00613">
    <property type="entry name" value="reco"/>
    <property type="match status" value="1"/>
</dbReference>
<name>A0A1F6C2B4_HANXR</name>
<dbReference type="GO" id="GO:0006302">
    <property type="term" value="P:double-strand break repair"/>
    <property type="evidence" value="ECO:0007669"/>
    <property type="project" value="TreeGrafter"/>
</dbReference>
<dbReference type="HAMAP" id="MF_00201">
    <property type="entry name" value="RecO"/>
    <property type="match status" value="1"/>
</dbReference>
<dbReference type="GO" id="GO:0006310">
    <property type="term" value="P:DNA recombination"/>
    <property type="evidence" value="ECO:0007669"/>
    <property type="project" value="UniProtKB-UniRule"/>
</dbReference>
<dbReference type="Gene3D" id="1.20.1440.120">
    <property type="entry name" value="Recombination protein O, C-terminal domain"/>
    <property type="match status" value="1"/>
</dbReference>
<sequence length="253" mass="28107">MILRTDGIVLRTHRMSESSKVAVLYTAELGKVKATAKGARRPKSKFGASLEPFTEGTYVIYHREGRDLQTLSEGDILRPFEGVKSDFDRLIHASAIVELTDHVAVDEGPNPALYRALQEALSCLERLPGDRSETAFWLFQVHAAEALGYRPSLDRCAGCGEPCRQRRTRFSPRAGGVTCENCGEEGAVSLRAETVRFLARLQSSGAETAVGLDAPETIRGEVRQALRTFVEYHTEDRRPLRSLHFKDQVSITM</sequence>
<dbReference type="InterPro" id="IPR022572">
    <property type="entry name" value="DNA_rep/recomb_RecO_N"/>
</dbReference>
<dbReference type="GO" id="GO:0043590">
    <property type="term" value="C:bacterial nucleoid"/>
    <property type="evidence" value="ECO:0007669"/>
    <property type="project" value="TreeGrafter"/>
</dbReference>
<comment type="similarity">
    <text evidence="1 7">Belongs to the RecO family.</text>
</comment>
<evidence type="ECO:0000256" key="7">
    <source>
        <dbReference type="HAMAP-Rule" id="MF_00201"/>
    </source>
</evidence>
<dbReference type="SUPFAM" id="SSF50249">
    <property type="entry name" value="Nucleic acid-binding proteins"/>
    <property type="match status" value="1"/>
</dbReference>
<accession>A0A1F6C2B4</accession>
<keyword evidence="4 7" id="KW-0233">DNA recombination</keyword>
<proteinExistence type="inferred from homology"/>
<comment type="function">
    <text evidence="7">Involved in DNA repair and RecF pathway recombination.</text>
</comment>
<dbReference type="Gene3D" id="2.40.50.140">
    <property type="entry name" value="Nucleic acid-binding proteins"/>
    <property type="match status" value="1"/>
</dbReference>
<reference evidence="9 10" key="1">
    <citation type="journal article" date="2016" name="Nat. Commun.">
        <title>Thousands of microbial genomes shed light on interconnected biogeochemical processes in an aquifer system.</title>
        <authorList>
            <person name="Anantharaman K."/>
            <person name="Brown C.T."/>
            <person name="Hug L.A."/>
            <person name="Sharon I."/>
            <person name="Castelle C.J."/>
            <person name="Probst A.J."/>
            <person name="Thomas B.C."/>
            <person name="Singh A."/>
            <person name="Wilkins M.J."/>
            <person name="Karaoz U."/>
            <person name="Brodie E.L."/>
            <person name="Williams K.H."/>
            <person name="Hubbard S.S."/>
            <person name="Banfield J.F."/>
        </authorList>
    </citation>
    <scope>NUCLEOTIDE SEQUENCE [LARGE SCALE GENOMIC DNA]</scope>
    <source>
        <strain evidence="10">RIFCSPLOWO2_12_FULL_64_10</strain>
    </source>
</reference>
<dbReference type="Proteomes" id="UP000178606">
    <property type="component" value="Unassembled WGS sequence"/>
</dbReference>